<name>A0A1J1HYM3_9DIPT</name>
<protein>
    <submittedName>
        <fullName evidence="1">CLUMA_CG006213, isoform A</fullName>
    </submittedName>
</protein>
<gene>
    <name evidence="1" type="ORF">CLUMA_CG006213</name>
</gene>
<dbReference type="Proteomes" id="UP000183832">
    <property type="component" value="Unassembled WGS sequence"/>
</dbReference>
<reference evidence="1 2" key="1">
    <citation type="submission" date="2015-04" db="EMBL/GenBank/DDBJ databases">
        <authorList>
            <person name="Syromyatnikov M.Y."/>
            <person name="Popov V.N."/>
        </authorList>
    </citation>
    <scope>NUCLEOTIDE SEQUENCE [LARGE SCALE GENOMIC DNA]</scope>
</reference>
<proteinExistence type="predicted"/>
<dbReference type="EMBL" id="CVRI01000034">
    <property type="protein sequence ID" value="CRK92650.1"/>
    <property type="molecule type" value="Genomic_DNA"/>
</dbReference>
<sequence length="79" mass="9443">MSGVLFWNHARCHVMIKPLLLLTETEETLNELMLYDRHFLTLPCSNKYVSDVTTFKYLNKSSEKLTQVFKDKWDCHNFE</sequence>
<evidence type="ECO:0000313" key="2">
    <source>
        <dbReference type="Proteomes" id="UP000183832"/>
    </source>
</evidence>
<evidence type="ECO:0000313" key="1">
    <source>
        <dbReference type="EMBL" id="CRK92650.1"/>
    </source>
</evidence>
<keyword evidence="2" id="KW-1185">Reference proteome</keyword>
<accession>A0A1J1HYM3</accession>
<dbReference type="AlphaFoldDB" id="A0A1J1HYM3"/>
<organism evidence="1 2">
    <name type="scientific">Clunio marinus</name>
    <dbReference type="NCBI Taxonomy" id="568069"/>
    <lineage>
        <taxon>Eukaryota</taxon>
        <taxon>Metazoa</taxon>
        <taxon>Ecdysozoa</taxon>
        <taxon>Arthropoda</taxon>
        <taxon>Hexapoda</taxon>
        <taxon>Insecta</taxon>
        <taxon>Pterygota</taxon>
        <taxon>Neoptera</taxon>
        <taxon>Endopterygota</taxon>
        <taxon>Diptera</taxon>
        <taxon>Nematocera</taxon>
        <taxon>Chironomoidea</taxon>
        <taxon>Chironomidae</taxon>
        <taxon>Clunio</taxon>
    </lineage>
</organism>